<keyword evidence="1" id="KW-0862">Zinc</keyword>
<dbReference type="InterPro" id="IPR036875">
    <property type="entry name" value="Znf_CCHC_sf"/>
</dbReference>
<evidence type="ECO:0000313" key="4">
    <source>
        <dbReference type="EnsemblMetazoa" id="XP_038056139.1"/>
    </source>
</evidence>
<dbReference type="SUPFAM" id="SSF57756">
    <property type="entry name" value="Retrovirus zinc finger-like domains"/>
    <property type="match status" value="1"/>
</dbReference>
<proteinExistence type="predicted"/>
<evidence type="ECO:0000256" key="2">
    <source>
        <dbReference type="SAM" id="MobiDB-lite"/>
    </source>
</evidence>
<evidence type="ECO:0000313" key="5">
    <source>
        <dbReference type="Proteomes" id="UP000887568"/>
    </source>
</evidence>
<dbReference type="PROSITE" id="PS50158">
    <property type="entry name" value="ZF_CCHC"/>
    <property type="match status" value="1"/>
</dbReference>
<dbReference type="Proteomes" id="UP000887568">
    <property type="component" value="Unplaced"/>
</dbReference>
<dbReference type="EnsemblMetazoa" id="XM_038200211.1">
    <property type="protein sequence ID" value="XP_038056139.1"/>
    <property type="gene ID" value="LOC119728137"/>
</dbReference>
<dbReference type="GO" id="GO:0008270">
    <property type="term" value="F:zinc ion binding"/>
    <property type="evidence" value="ECO:0007669"/>
    <property type="project" value="UniProtKB-KW"/>
</dbReference>
<feature type="compositionally biased region" description="Low complexity" evidence="2">
    <location>
        <begin position="404"/>
        <end position="415"/>
    </location>
</feature>
<dbReference type="RefSeq" id="XP_038056139.1">
    <property type="nucleotide sequence ID" value="XM_038200211.1"/>
</dbReference>
<protein>
    <recommendedName>
        <fullName evidence="3">CCHC-type domain-containing protein</fullName>
    </recommendedName>
</protein>
<keyword evidence="1" id="KW-0479">Metal-binding</keyword>
<evidence type="ECO:0000259" key="3">
    <source>
        <dbReference type="PROSITE" id="PS50158"/>
    </source>
</evidence>
<feature type="domain" description="CCHC-type" evidence="3">
    <location>
        <begin position="383"/>
        <end position="398"/>
    </location>
</feature>
<sequence>MTQTPNQHRTAHLISDTPPQLTPQTTYAVTPGLGQSPNMEGAHRQFPHLVPPSEGVSPLRLAGIDLLHTVAEQRGQGAPRMLTTHQVKSVPTFSGKERHGPRLEDWIRDMRFLLGCKGTAPGILQFHEAVRHTGGKARDVLLNLESRTPEGLDAEKAFVELLEEYGEDKSVLSPVAKFYARVQRGNETPMEFAIALESTLREVEETRRRRGQKSEEESRDKMLATQFMVGLKNLHYKQRLAPMQPRFMAFRDVRRELHIIDEEERQAADLRRQQTSFSMSKVAQSLPQVKALGKDVKGPAQPVKEVVPVPLGPNDPNTPIIQQLMTQQLEEMKGMHRGQMEALDRVLQEQRQHGQRLARLEGAVFQHQPTRQPQSGKPPYTGCFNCGDRRHLARNCPQLNHSEQPQQQQAPTTQPMLNGQNLRM</sequence>
<evidence type="ECO:0000256" key="1">
    <source>
        <dbReference type="PROSITE-ProRule" id="PRU00047"/>
    </source>
</evidence>
<dbReference type="Gene3D" id="4.10.60.10">
    <property type="entry name" value="Zinc finger, CCHC-type"/>
    <property type="match status" value="1"/>
</dbReference>
<accession>A0A913ZX94</accession>
<keyword evidence="1" id="KW-0863">Zinc-finger</keyword>
<name>A0A913ZX94_PATMI</name>
<feature type="region of interest" description="Disordered" evidence="2">
    <location>
        <begin position="1"/>
        <end position="21"/>
    </location>
</feature>
<dbReference type="OrthoDB" id="8958829at2759"/>
<dbReference type="GO" id="GO:0003676">
    <property type="term" value="F:nucleic acid binding"/>
    <property type="evidence" value="ECO:0007669"/>
    <property type="project" value="InterPro"/>
</dbReference>
<dbReference type="SMART" id="SM00343">
    <property type="entry name" value="ZnF_C2HC"/>
    <property type="match status" value="1"/>
</dbReference>
<reference evidence="4" key="1">
    <citation type="submission" date="2022-11" db="UniProtKB">
        <authorList>
            <consortium name="EnsemblMetazoa"/>
        </authorList>
    </citation>
    <scope>IDENTIFICATION</scope>
</reference>
<dbReference type="GeneID" id="119728137"/>
<dbReference type="AlphaFoldDB" id="A0A913ZX94"/>
<feature type="region of interest" description="Disordered" evidence="2">
    <location>
        <begin position="400"/>
        <end position="424"/>
    </location>
</feature>
<organism evidence="4 5">
    <name type="scientific">Patiria miniata</name>
    <name type="common">Bat star</name>
    <name type="synonym">Asterina miniata</name>
    <dbReference type="NCBI Taxonomy" id="46514"/>
    <lineage>
        <taxon>Eukaryota</taxon>
        <taxon>Metazoa</taxon>
        <taxon>Echinodermata</taxon>
        <taxon>Eleutherozoa</taxon>
        <taxon>Asterozoa</taxon>
        <taxon>Asteroidea</taxon>
        <taxon>Valvatacea</taxon>
        <taxon>Valvatida</taxon>
        <taxon>Asterinidae</taxon>
        <taxon>Patiria</taxon>
    </lineage>
</organism>
<keyword evidence="5" id="KW-1185">Reference proteome</keyword>
<dbReference type="InterPro" id="IPR001878">
    <property type="entry name" value="Znf_CCHC"/>
</dbReference>